<dbReference type="EMBL" id="RKRF01000008">
    <property type="protein sequence ID" value="RPF54194.1"/>
    <property type="molecule type" value="Genomic_DNA"/>
</dbReference>
<dbReference type="Pfam" id="PF03808">
    <property type="entry name" value="Glyco_tran_WecG"/>
    <property type="match status" value="1"/>
</dbReference>
<proteinExistence type="inferred from homology"/>
<gene>
    <name evidence="6" type="ORF">EDC24_1387</name>
</gene>
<organism evidence="6 7">
    <name type="scientific">Aquisalibacillus elongatus</name>
    <dbReference type="NCBI Taxonomy" id="485577"/>
    <lineage>
        <taxon>Bacteria</taxon>
        <taxon>Bacillati</taxon>
        <taxon>Bacillota</taxon>
        <taxon>Bacilli</taxon>
        <taxon>Bacillales</taxon>
        <taxon>Bacillaceae</taxon>
        <taxon>Aquisalibacillus</taxon>
    </lineage>
</organism>
<keyword evidence="3 5" id="KW-0777">Teichoic acid biosynthesis</keyword>
<dbReference type="GO" id="GO:0047244">
    <property type="term" value="F:N-acetylglucosaminyldiphosphoundecaprenol N-acetyl-beta-D-mannosaminyltransferase activity"/>
    <property type="evidence" value="ECO:0007669"/>
    <property type="project" value="UniProtKB-UniRule"/>
</dbReference>
<dbReference type="GO" id="GO:0071555">
    <property type="term" value="P:cell wall organization"/>
    <property type="evidence" value="ECO:0007669"/>
    <property type="project" value="UniProtKB-KW"/>
</dbReference>
<evidence type="ECO:0000256" key="2">
    <source>
        <dbReference type="ARBA" id="ARBA00022679"/>
    </source>
</evidence>
<comment type="similarity">
    <text evidence="5">Belongs to the glycosyltransferase 26 family. TagA/TarA subfamily.</text>
</comment>
<dbReference type="AlphaFoldDB" id="A0A3N5B9P4"/>
<dbReference type="InterPro" id="IPR034714">
    <property type="entry name" value="TagA_TarA"/>
</dbReference>
<reference evidence="6 7" key="1">
    <citation type="submission" date="2018-11" db="EMBL/GenBank/DDBJ databases">
        <title>Genomic Encyclopedia of Type Strains, Phase IV (KMG-IV): sequencing the most valuable type-strain genomes for metagenomic binning, comparative biology and taxonomic classification.</title>
        <authorList>
            <person name="Goeker M."/>
        </authorList>
    </citation>
    <scope>NUCLEOTIDE SEQUENCE [LARGE SCALE GENOMIC DNA]</scope>
    <source>
        <strain evidence="6 7">DSM 18090</strain>
    </source>
</reference>
<evidence type="ECO:0000313" key="6">
    <source>
        <dbReference type="EMBL" id="RPF54194.1"/>
    </source>
</evidence>
<dbReference type="GO" id="GO:0019350">
    <property type="term" value="P:teichoic acid biosynthetic process"/>
    <property type="evidence" value="ECO:0007669"/>
    <property type="project" value="UniProtKB-UniRule"/>
</dbReference>
<dbReference type="PANTHER" id="PTHR34136">
    <property type="match status" value="1"/>
</dbReference>
<keyword evidence="4 5" id="KW-0961">Cell wall biogenesis/degradation</keyword>
<evidence type="ECO:0000256" key="4">
    <source>
        <dbReference type="ARBA" id="ARBA00023316"/>
    </source>
</evidence>
<keyword evidence="2 5" id="KW-0808">Transferase</keyword>
<comment type="pathway">
    <text evidence="5">Cell wall biogenesis; teichoic acid biosynthesis.</text>
</comment>
<comment type="caution">
    <text evidence="6">The sequence shown here is derived from an EMBL/GenBank/DDBJ whole genome shotgun (WGS) entry which is preliminary data.</text>
</comment>
<dbReference type="CDD" id="cd06533">
    <property type="entry name" value="Glyco_transf_WecG_TagA"/>
    <property type="match status" value="1"/>
</dbReference>
<dbReference type="NCBIfam" id="TIGR00696">
    <property type="entry name" value="wecG_tagA_cpsF"/>
    <property type="match status" value="1"/>
</dbReference>
<dbReference type="Proteomes" id="UP000276443">
    <property type="component" value="Unassembled WGS sequence"/>
</dbReference>
<comment type="catalytic activity">
    <reaction evidence="5">
        <text>UDP-N-acetyl-alpha-D-mannosamine + N-acetyl-alpha-D-glucosaminyl-di-trans,octa-cis-undecaprenyl diphosphate = N-acetyl-beta-D-mannosaminyl-(1-&gt;4)-N-acetyl-alpha-D-glucosaminyl di-trans,octa-cis-undecaprenyl diphosphate + UDP + H(+)</text>
        <dbReference type="Rhea" id="RHEA:16053"/>
        <dbReference type="ChEBI" id="CHEBI:15378"/>
        <dbReference type="ChEBI" id="CHEBI:58223"/>
        <dbReference type="ChEBI" id="CHEBI:62959"/>
        <dbReference type="ChEBI" id="CHEBI:68623"/>
        <dbReference type="ChEBI" id="CHEBI:132210"/>
        <dbReference type="EC" id="2.4.1.187"/>
    </reaction>
</comment>
<name>A0A3N5B9P4_9BACI</name>
<accession>A0A3N5B9P4</accession>
<keyword evidence="7" id="KW-1185">Reference proteome</keyword>
<protein>
    <recommendedName>
        <fullName evidence="5">N-acetylglucosaminyldiphosphoundecaprenol N-acetyl-beta-D-mannosaminyltransferase</fullName>
        <ecNumber evidence="5">2.4.1.187</ecNumber>
    </recommendedName>
    <alternativeName>
        <fullName evidence="5">N-acetylmannosaminyltransferase</fullName>
    </alternativeName>
    <alternativeName>
        <fullName evidence="5">UDP-N-acetylmannosamine transferase</fullName>
    </alternativeName>
    <alternativeName>
        <fullName evidence="5">UDP-N-acetylmannosamine:N-acetylglucosaminyl pyrophosphorylundecaprenol N-acetylmannosaminyltransferase</fullName>
    </alternativeName>
</protein>
<evidence type="ECO:0000256" key="5">
    <source>
        <dbReference type="HAMAP-Rule" id="MF_02070"/>
    </source>
</evidence>
<dbReference type="InterPro" id="IPR004629">
    <property type="entry name" value="WecG_TagA_CpsF"/>
</dbReference>
<evidence type="ECO:0000256" key="3">
    <source>
        <dbReference type="ARBA" id="ARBA00022944"/>
    </source>
</evidence>
<evidence type="ECO:0000256" key="1">
    <source>
        <dbReference type="ARBA" id="ARBA00022676"/>
    </source>
</evidence>
<evidence type="ECO:0000313" key="7">
    <source>
        <dbReference type="Proteomes" id="UP000276443"/>
    </source>
</evidence>
<dbReference type="HAMAP" id="MF_02070">
    <property type="entry name" value="TagA_TarA"/>
    <property type="match status" value="1"/>
</dbReference>
<dbReference type="UniPathway" id="UPA00632"/>
<dbReference type="EC" id="2.4.1.187" evidence="5"/>
<sequence>MLKGFRIHMNKQVEILNVPFIHTTHKEFLNEITSPHNHPIHVVTANPEIVMYAKEHPEYMRTIKQSDYIIADGIGIIIASKMINKPLPERIPGFELMDDLLNYSNEHKKRIYLLGAKEHVVRNAQQQIKEKYPNLTIAGYHHGYIDTDNLEVVEEIRQSEADFIFVALGYPKQEEWITRHKAKLNKGVLMGVGGSFDIWAGEAKRAPKIWLKLNLEWLYRLLTNPTRLKRMLKLPQFLIHVLRGK</sequence>
<keyword evidence="1 5" id="KW-0328">Glycosyltransferase</keyword>
<dbReference type="PANTHER" id="PTHR34136:SF1">
    <property type="entry name" value="UDP-N-ACETYL-D-MANNOSAMINURONIC ACID TRANSFERASE"/>
    <property type="match status" value="1"/>
</dbReference>
<comment type="function">
    <text evidence="5">Catalyzes the conversion of GlcNAc-PP-undecaprenol into ManNAc-GlcNAc-PP-undecaprenol, the first committed lipid intermediate in the de novo synthesis of teichoic acid.</text>
</comment>